<accession>A0A562CX74</accession>
<comment type="caution">
    <text evidence="1">The sequence shown here is derived from an EMBL/GenBank/DDBJ whole genome shotgun (WGS) entry which is preliminary data.</text>
</comment>
<dbReference type="Proteomes" id="UP000321583">
    <property type="component" value="Unassembled WGS sequence"/>
</dbReference>
<name>A0A562CX74_9GAMM</name>
<proteinExistence type="predicted"/>
<organism evidence="1 2">
    <name type="scientific">Pseudoxanthomonas taiwanensis J19</name>
    <dbReference type="NCBI Taxonomy" id="935569"/>
    <lineage>
        <taxon>Bacteria</taxon>
        <taxon>Pseudomonadati</taxon>
        <taxon>Pseudomonadota</taxon>
        <taxon>Gammaproteobacteria</taxon>
        <taxon>Lysobacterales</taxon>
        <taxon>Lysobacteraceae</taxon>
        <taxon>Pseudoxanthomonas</taxon>
    </lineage>
</organism>
<gene>
    <name evidence="1" type="ORF">L613_009700000080</name>
</gene>
<reference evidence="1 2" key="1">
    <citation type="submission" date="2019-07" db="EMBL/GenBank/DDBJ databases">
        <title>Genome sequencing of lignin-degrading bacterial isolates.</title>
        <authorList>
            <person name="Gladden J."/>
        </authorList>
    </citation>
    <scope>NUCLEOTIDE SEQUENCE [LARGE SCALE GENOMIC DNA]</scope>
    <source>
        <strain evidence="1 2">J19</strain>
    </source>
</reference>
<evidence type="ECO:0000313" key="2">
    <source>
        <dbReference type="Proteomes" id="UP000321583"/>
    </source>
</evidence>
<dbReference type="AlphaFoldDB" id="A0A562CX74"/>
<sequence>MRDLYRGEFPHVGGGELVRVPPPDPLAGYLDRAQRELEWLLEQYQQVKPVAP</sequence>
<evidence type="ECO:0000313" key="1">
    <source>
        <dbReference type="EMBL" id="TWH01932.1"/>
    </source>
</evidence>
<dbReference type="RefSeq" id="WP_019397968.1">
    <property type="nucleotide sequence ID" value="NZ_VLJS01000132.1"/>
</dbReference>
<protein>
    <submittedName>
        <fullName evidence="1">Uncharacterized protein</fullName>
    </submittedName>
</protein>
<keyword evidence="2" id="KW-1185">Reference proteome</keyword>
<dbReference type="EMBL" id="VLJS01000132">
    <property type="protein sequence ID" value="TWH01932.1"/>
    <property type="molecule type" value="Genomic_DNA"/>
</dbReference>